<comment type="caution">
    <text evidence="1">The sequence shown here is derived from an EMBL/GenBank/DDBJ whole genome shotgun (WGS) entry which is preliminary data.</text>
</comment>
<evidence type="ECO:0000313" key="1">
    <source>
        <dbReference type="EMBL" id="KAJ1950077.1"/>
    </source>
</evidence>
<keyword evidence="2" id="KW-1185">Reference proteome</keyword>
<evidence type="ECO:0000313" key="2">
    <source>
        <dbReference type="Proteomes" id="UP001150603"/>
    </source>
</evidence>
<sequence length="186" mass="20829">WGRRPTLLLGTVLISIFYLILALMMRSYEAIQTNNMSGVLFHLDSLSMGIASICMVYLVVASFAFSWGPCGWLVPSEIFPTHIRVRATSVTTGTNWISNFVITLTSPILLEHAGWRLFCAFSIIMAMNFIVIYCFLPETKGLTLEEMDSLFSGSVWAFKSPKKSHRMSFETTLTGEEDKPEARPAA</sequence>
<protein>
    <submittedName>
        <fullName evidence="1">Uncharacterized protein</fullName>
    </submittedName>
</protein>
<gene>
    <name evidence="1" type="ORF">FBU59_000845</name>
</gene>
<dbReference type="Proteomes" id="UP001150603">
    <property type="component" value="Unassembled WGS sequence"/>
</dbReference>
<feature type="non-terminal residue" evidence="1">
    <location>
        <position position="1"/>
    </location>
</feature>
<dbReference type="EMBL" id="JANBPW010000291">
    <property type="protein sequence ID" value="KAJ1950077.1"/>
    <property type="molecule type" value="Genomic_DNA"/>
</dbReference>
<organism evidence="1 2">
    <name type="scientific">Linderina macrospora</name>
    <dbReference type="NCBI Taxonomy" id="4868"/>
    <lineage>
        <taxon>Eukaryota</taxon>
        <taxon>Fungi</taxon>
        <taxon>Fungi incertae sedis</taxon>
        <taxon>Zoopagomycota</taxon>
        <taxon>Kickxellomycotina</taxon>
        <taxon>Kickxellomycetes</taxon>
        <taxon>Kickxellales</taxon>
        <taxon>Kickxellaceae</taxon>
        <taxon>Linderina</taxon>
    </lineage>
</organism>
<proteinExistence type="predicted"/>
<name>A0ACC1JFX5_9FUNG</name>
<reference evidence="1" key="1">
    <citation type="submission" date="2022-07" db="EMBL/GenBank/DDBJ databases">
        <title>Phylogenomic reconstructions and comparative analyses of Kickxellomycotina fungi.</title>
        <authorList>
            <person name="Reynolds N.K."/>
            <person name="Stajich J.E."/>
            <person name="Barry K."/>
            <person name="Grigoriev I.V."/>
            <person name="Crous P."/>
            <person name="Smith M.E."/>
        </authorList>
    </citation>
    <scope>NUCLEOTIDE SEQUENCE</scope>
    <source>
        <strain evidence="1">NRRL 5244</strain>
    </source>
</reference>
<accession>A0ACC1JFX5</accession>